<gene>
    <name evidence="7" type="ORF">C1H46_044374</name>
</gene>
<evidence type="ECO:0000256" key="2">
    <source>
        <dbReference type="ARBA" id="ARBA00022741"/>
    </source>
</evidence>
<sequence length="213" mass="23304">MSKLNHANIVRYKTSFVDGFFPSERSLKSTLAESDISEDINPDQCPCLCLVQEVSDGTLGDYIASGHLNSLCVLKRLKILKQINEGLAYLHSKDIVHDDLKADNIFVLDDVWKVGDFGLAYKGAHVQGYRNDWYNLGLIFGEVMLVTDNSVEEHSQNMFMLKSFAGVSKLFGLGVFRGILKELFGSSGGQITAASILSCFGGLTKLAVAGQSI</sequence>
<evidence type="ECO:0000256" key="5">
    <source>
        <dbReference type="ARBA" id="ARBA00037982"/>
    </source>
</evidence>
<evidence type="ECO:0000313" key="8">
    <source>
        <dbReference type="Proteomes" id="UP000315295"/>
    </source>
</evidence>
<comment type="similarity">
    <text evidence="5">Belongs to the protein kinase superfamily. Ser/Thr protein kinase family. GCN2 subfamily.</text>
</comment>
<evidence type="ECO:0000256" key="3">
    <source>
        <dbReference type="ARBA" id="ARBA00022777"/>
    </source>
</evidence>
<dbReference type="SUPFAM" id="SSF56112">
    <property type="entry name" value="Protein kinase-like (PK-like)"/>
    <property type="match status" value="1"/>
</dbReference>
<dbReference type="Gene3D" id="1.10.510.10">
    <property type="entry name" value="Transferase(Phosphotransferase) domain 1"/>
    <property type="match status" value="1"/>
</dbReference>
<evidence type="ECO:0000256" key="1">
    <source>
        <dbReference type="ARBA" id="ARBA00022679"/>
    </source>
</evidence>
<comment type="caution">
    <text evidence="7">The sequence shown here is derived from an EMBL/GenBank/DDBJ whole genome shotgun (WGS) entry which is preliminary data.</text>
</comment>
<protein>
    <recommendedName>
        <fullName evidence="6">Protein kinase domain-containing protein</fullName>
    </recommendedName>
</protein>
<dbReference type="EMBL" id="VIEB01000001">
    <property type="protein sequence ID" value="TQE14410.1"/>
    <property type="molecule type" value="Genomic_DNA"/>
</dbReference>
<organism evidence="7 8">
    <name type="scientific">Malus baccata</name>
    <name type="common">Siberian crab apple</name>
    <name type="synonym">Pyrus baccata</name>
    <dbReference type="NCBI Taxonomy" id="106549"/>
    <lineage>
        <taxon>Eukaryota</taxon>
        <taxon>Viridiplantae</taxon>
        <taxon>Streptophyta</taxon>
        <taxon>Embryophyta</taxon>
        <taxon>Tracheophyta</taxon>
        <taxon>Spermatophyta</taxon>
        <taxon>Magnoliopsida</taxon>
        <taxon>eudicotyledons</taxon>
        <taxon>Gunneridae</taxon>
        <taxon>Pentapetalae</taxon>
        <taxon>rosids</taxon>
        <taxon>fabids</taxon>
        <taxon>Rosales</taxon>
        <taxon>Rosaceae</taxon>
        <taxon>Amygdaloideae</taxon>
        <taxon>Maleae</taxon>
        <taxon>Malus</taxon>
    </lineage>
</organism>
<dbReference type="PROSITE" id="PS50011">
    <property type="entry name" value="PROTEIN_KINASE_DOM"/>
    <property type="match status" value="1"/>
</dbReference>
<reference evidence="7 8" key="1">
    <citation type="journal article" date="2019" name="G3 (Bethesda)">
        <title>Sequencing of a Wild Apple (Malus baccata) Genome Unravels the Differences Between Cultivated and Wild Apple Species Regarding Disease Resistance and Cold Tolerance.</title>
        <authorList>
            <person name="Chen X."/>
        </authorList>
    </citation>
    <scope>NUCLEOTIDE SEQUENCE [LARGE SCALE GENOMIC DNA]</scope>
    <source>
        <strain evidence="8">cv. Shandingzi</strain>
        <tissue evidence="7">Leaves</tissue>
    </source>
</reference>
<dbReference type="GO" id="GO:0004672">
    <property type="term" value="F:protein kinase activity"/>
    <property type="evidence" value="ECO:0007669"/>
    <property type="project" value="InterPro"/>
</dbReference>
<dbReference type="PROSITE" id="PS00108">
    <property type="entry name" value="PROTEIN_KINASE_ST"/>
    <property type="match status" value="1"/>
</dbReference>
<accession>A0A540NVD4</accession>
<evidence type="ECO:0000313" key="7">
    <source>
        <dbReference type="EMBL" id="TQE14410.1"/>
    </source>
</evidence>
<dbReference type="SMART" id="SM00220">
    <property type="entry name" value="S_TKc"/>
    <property type="match status" value="1"/>
</dbReference>
<dbReference type="GO" id="GO:0005634">
    <property type="term" value="C:nucleus"/>
    <property type="evidence" value="ECO:0007669"/>
    <property type="project" value="TreeGrafter"/>
</dbReference>
<keyword evidence="1" id="KW-0808">Transferase</keyword>
<keyword evidence="8" id="KW-1185">Reference proteome</keyword>
<proteinExistence type="inferred from homology"/>
<dbReference type="InterPro" id="IPR050339">
    <property type="entry name" value="CC_SR_Kinase"/>
</dbReference>
<keyword evidence="4" id="KW-0067">ATP-binding</keyword>
<dbReference type="InterPro" id="IPR011009">
    <property type="entry name" value="Kinase-like_dom_sf"/>
</dbReference>
<keyword evidence="3" id="KW-0418">Kinase</keyword>
<dbReference type="InterPro" id="IPR000719">
    <property type="entry name" value="Prot_kinase_dom"/>
</dbReference>
<dbReference type="STRING" id="106549.A0A540NVD4"/>
<dbReference type="InterPro" id="IPR008271">
    <property type="entry name" value="Ser/Thr_kinase_AS"/>
</dbReference>
<evidence type="ECO:0000256" key="4">
    <source>
        <dbReference type="ARBA" id="ARBA00022840"/>
    </source>
</evidence>
<dbReference type="GO" id="GO:0005737">
    <property type="term" value="C:cytoplasm"/>
    <property type="evidence" value="ECO:0007669"/>
    <property type="project" value="TreeGrafter"/>
</dbReference>
<dbReference type="Pfam" id="PF00069">
    <property type="entry name" value="Pkinase"/>
    <property type="match status" value="1"/>
</dbReference>
<evidence type="ECO:0000259" key="6">
    <source>
        <dbReference type="PROSITE" id="PS50011"/>
    </source>
</evidence>
<dbReference type="AlphaFoldDB" id="A0A540NVD4"/>
<dbReference type="GO" id="GO:0005524">
    <property type="term" value="F:ATP binding"/>
    <property type="evidence" value="ECO:0007669"/>
    <property type="project" value="UniProtKB-KW"/>
</dbReference>
<dbReference type="Proteomes" id="UP000315295">
    <property type="component" value="Unassembled WGS sequence"/>
</dbReference>
<feature type="domain" description="Protein kinase" evidence="6">
    <location>
        <begin position="1"/>
        <end position="213"/>
    </location>
</feature>
<keyword evidence="2" id="KW-0547">Nucleotide-binding</keyword>
<name>A0A540NVD4_MALBA</name>
<dbReference type="PANTHER" id="PTHR11042">
    <property type="entry name" value="EUKARYOTIC TRANSLATION INITIATION FACTOR 2-ALPHA KINASE EIF2-ALPHA KINASE -RELATED"/>
    <property type="match status" value="1"/>
</dbReference>